<comment type="similarity">
    <text evidence="1">Belongs to the glycosyl hydrolase 13 family.</text>
</comment>
<evidence type="ECO:0000256" key="1">
    <source>
        <dbReference type="ARBA" id="ARBA00008061"/>
    </source>
</evidence>
<dbReference type="Gene3D" id="3.90.400.10">
    <property type="entry name" value="Oligo-1,6-glucosidase, Domain 2"/>
    <property type="match status" value="1"/>
</dbReference>
<dbReference type="AlphaFoldDB" id="A0A1Q9ANS2"/>
<dbReference type="GO" id="GO:0009313">
    <property type="term" value="P:oligosaccharide catabolic process"/>
    <property type="evidence" value="ECO:0007669"/>
    <property type="project" value="TreeGrafter"/>
</dbReference>
<sequence length="554" mass="61015">MPQTAAPDLNMSPAQSSPGWWRKAVIYQIYPRSFADGNGDGIGDLPGITAKLPELAALGVDAIWLSPFYPSPQKDAGYDVADYVDVEPMFGTLADFDAMREAAHGLGMRVIVDIVPNHSSSAHRWFREALAAPEGSPERARYLFRDGRGPNGDLPPNNWKSVFGGPAWTRITNADGTPGQWYLHLFDSSQPDFDWSNRWVHDQFLDVLRFWLERGVDGFRVDVAHGLIKDPDLPDFDATNADAFTVTPYWGLETVHEVYREWRKLLESYGPDRILCAEAWVAPLKRLSDWVRPDEMHQAFNFEFLTSAWSPVALKQVIDESIEAFQAVGSASTWVLSNHDVIRHASRLGFAPDSKVVHSDGLGPNSPDFPDPVLGLKRARAATALMLALPGCAYLYQGEELGLPEVIDIPDALRQDPTFIRTKGERYGRDGCRVPLPWAADKAFYGFGGGSWLPQPAVFGELARDRQEGDPASTLSFYKTLLAERAKRDLGGGTLYWVETGSEEVVGFTVGGVQVLCNFSAEPVALPAGAVILSSAPLIDGKLPADATVWLEQQ</sequence>
<dbReference type="STRING" id="1672749.BJF92_20945"/>
<reference evidence="3 4" key="1">
    <citation type="submission" date="2016-09" db="EMBL/GenBank/DDBJ databases">
        <title>Rhizobium sp. nov., a novel species isolated from the rice rhizosphere.</title>
        <authorList>
            <person name="Zhao J."/>
            <person name="Zhang X."/>
        </authorList>
    </citation>
    <scope>NUCLEOTIDE SEQUENCE [LARGE SCALE GENOMIC DNA]</scope>
    <source>
        <strain evidence="3 4">MH17</strain>
    </source>
</reference>
<dbReference type="InterPro" id="IPR017853">
    <property type="entry name" value="GH"/>
</dbReference>
<accession>A0A1Q9ANS2</accession>
<dbReference type="PANTHER" id="PTHR10357">
    <property type="entry name" value="ALPHA-AMYLASE FAMILY MEMBER"/>
    <property type="match status" value="1"/>
</dbReference>
<dbReference type="Gene3D" id="3.20.20.80">
    <property type="entry name" value="Glycosidases"/>
    <property type="match status" value="1"/>
</dbReference>
<evidence type="ECO:0000259" key="2">
    <source>
        <dbReference type="SMART" id="SM00642"/>
    </source>
</evidence>
<name>A0A1Q9ANS2_9HYPH</name>
<dbReference type="PANTHER" id="PTHR10357:SF179">
    <property type="entry name" value="NEUTRAL AND BASIC AMINO ACID TRANSPORT PROTEIN RBAT"/>
    <property type="match status" value="1"/>
</dbReference>
<evidence type="ECO:0000313" key="3">
    <source>
        <dbReference type="EMBL" id="OLP56981.1"/>
    </source>
</evidence>
<dbReference type="GO" id="GO:0004556">
    <property type="term" value="F:alpha-amylase activity"/>
    <property type="evidence" value="ECO:0007669"/>
    <property type="project" value="TreeGrafter"/>
</dbReference>
<dbReference type="SUPFAM" id="SSF51445">
    <property type="entry name" value="(Trans)glycosidases"/>
    <property type="match status" value="1"/>
</dbReference>
<dbReference type="InterPro" id="IPR006047">
    <property type="entry name" value="GH13_cat_dom"/>
</dbReference>
<dbReference type="Pfam" id="PF00128">
    <property type="entry name" value="Alpha-amylase"/>
    <property type="match status" value="1"/>
</dbReference>
<dbReference type="Proteomes" id="UP000186143">
    <property type="component" value="Unassembled WGS sequence"/>
</dbReference>
<dbReference type="EMBL" id="MKIO01000020">
    <property type="protein sequence ID" value="OLP56981.1"/>
    <property type="molecule type" value="Genomic_DNA"/>
</dbReference>
<dbReference type="SMART" id="SM00642">
    <property type="entry name" value="Aamy"/>
    <property type="match status" value="1"/>
</dbReference>
<proteinExistence type="inferred from homology"/>
<comment type="caution">
    <text evidence="3">The sequence shown here is derived from an EMBL/GenBank/DDBJ whole genome shotgun (WGS) entry which is preliminary data.</text>
</comment>
<organism evidence="3 4">
    <name type="scientific">Xaviernesmea rhizosphaerae</name>
    <dbReference type="NCBI Taxonomy" id="1672749"/>
    <lineage>
        <taxon>Bacteria</taxon>
        <taxon>Pseudomonadati</taxon>
        <taxon>Pseudomonadota</taxon>
        <taxon>Alphaproteobacteria</taxon>
        <taxon>Hyphomicrobiales</taxon>
        <taxon>Rhizobiaceae</taxon>
        <taxon>Rhizobium/Agrobacterium group</taxon>
        <taxon>Xaviernesmea</taxon>
    </lineage>
</organism>
<dbReference type="RefSeq" id="WP_075633335.1">
    <property type="nucleotide sequence ID" value="NZ_MKIO01000020.1"/>
</dbReference>
<dbReference type="InterPro" id="IPR045857">
    <property type="entry name" value="O16G_dom_2"/>
</dbReference>
<dbReference type="OrthoDB" id="9805159at2"/>
<dbReference type="CDD" id="cd11332">
    <property type="entry name" value="AmyAc_OligoGlu_TS"/>
    <property type="match status" value="1"/>
</dbReference>
<gene>
    <name evidence="3" type="ORF">BJF92_20945</name>
</gene>
<evidence type="ECO:0000313" key="4">
    <source>
        <dbReference type="Proteomes" id="UP000186143"/>
    </source>
</evidence>
<protein>
    <submittedName>
        <fullName evidence="3">Alpha-amylase</fullName>
    </submittedName>
</protein>
<feature type="domain" description="Glycosyl hydrolase family 13 catalytic" evidence="2">
    <location>
        <begin position="28"/>
        <end position="433"/>
    </location>
</feature>